<evidence type="ECO:0000313" key="2">
    <source>
        <dbReference type="EMBL" id="MSR94629.1"/>
    </source>
</evidence>
<dbReference type="RefSeq" id="WP_154478346.1">
    <property type="nucleotide sequence ID" value="NZ_VULY01000018.1"/>
</dbReference>
<gene>
    <name evidence="2" type="ORF">FYJ34_10275</name>
</gene>
<name>A0A6N7V235_9FIRM</name>
<dbReference type="PROSITE" id="PS51819">
    <property type="entry name" value="VOC"/>
    <property type="match status" value="1"/>
</dbReference>
<dbReference type="InterPro" id="IPR025870">
    <property type="entry name" value="Glyoxalase-like_dom"/>
</dbReference>
<evidence type="ECO:0000259" key="1">
    <source>
        <dbReference type="PROSITE" id="PS51819"/>
    </source>
</evidence>
<reference evidence="2 3" key="1">
    <citation type="submission" date="2019-08" db="EMBL/GenBank/DDBJ databases">
        <title>In-depth cultivation of the pig gut microbiome towards novel bacterial diversity and tailored functional studies.</title>
        <authorList>
            <person name="Wylensek D."/>
            <person name="Hitch T.C.A."/>
            <person name="Clavel T."/>
        </authorList>
    </citation>
    <scope>NUCLEOTIDE SEQUENCE [LARGE SCALE GENOMIC DNA]</scope>
    <source>
        <strain evidence="2 3">68-1-5</strain>
    </source>
</reference>
<organism evidence="2 3">
    <name type="scientific">Suipraeoptans intestinalis</name>
    <dbReference type="NCBI Taxonomy" id="2606628"/>
    <lineage>
        <taxon>Bacteria</taxon>
        <taxon>Bacillati</taxon>
        <taxon>Bacillota</taxon>
        <taxon>Clostridia</taxon>
        <taxon>Lachnospirales</taxon>
        <taxon>Lachnospiraceae</taxon>
        <taxon>Suipraeoptans</taxon>
    </lineage>
</organism>
<dbReference type="Gene3D" id="3.10.180.10">
    <property type="entry name" value="2,3-Dihydroxybiphenyl 1,2-Dioxygenase, domain 1"/>
    <property type="match status" value="1"/>
</dbReference>
<dbReference type="Pfam" id="PF12681">
    <property type="entry name" value="Glyoxalase_2"/>
    <property type="match status" value="1"/>
</dbReference>
<evidence type="ECO:0000313" key="3">
    <source>
        <dbReference type="Proteomes" id="UP000434409"/>
    </source>
</evidence>
<dbReference type="InterPro" id="IPR029068">
    <property type="entry name" value="Glyas_Bleomycin-R_OHBP_Dase"/>
</dbReference>
<feature type="domain" description="VOC" evidence="1">
    <location>
        <begin position="2"/>
        <end position="119"/>
    </location>
</feature>
<proteinExistence type="predicted"/>
<dbReference type="InterPro" id="IPR037523">
    <property type="entry name" value="VOC_core"/>
</dbReference>
<dbReference type="EMBL" id="VULY01000018">
    <property type="protein sequence ID" value="MSR94629.1"/>
    <property type="molecule type" value="Genomic_DNA"/>
</dbReference>
<comment type="caution">
    <text evidence="2">The sequence shown here is derived from an EMBL/GenBank/DDBJ whole genome shotgun (WGS) entry which is preliminary data.</text>
</comment>
<keyword evidence="3" id="KW-1185">Reference proteome</keyword>
<sequence length="122" mass="14369">MKLKNILIVAEDLERSKRFYRELFGLSVILDSDSKVILMEGLVLQKRTGWEEEVGRPVLWGHHGGELYFEEKEIEAFVKKLERYEPPVKYLTRLDEGDPARKMVRFYDPDQTVIEVGVPMQR</sequence>
<dbReference type="AlphaFoldDB" id="A0A6N7V235"/>
<dbReference type="SUPFAM" id="SSF54593">
    <property type="entry name" value="Glyoxalase/Bleomycin resistance protein/Dihydroxybiphenyl dioxygenase"/>
    <property type="match status" value="1"/>
</dbReference>
<dbReference type="Proteomes" id="UP000434409">
    <property type="component" value="Unassembled WGS sequence"/>
</dbReference>
<accession>A0A6N7V235</accession>
<protein>
    <submittedName>
        <fullName evidence="2">Glyoxalase</fullName>
    </submittedName>
</protein>